<dbReference type="GO" id="GO:0008033">
    <property type="term" value="P:tRNA processing"/>
    <property type="evidence" value="ECO:0007669"/>
    <property type="project" value="UniProtKB-KW"/>
</dbReference>
<reference evidence="6" key="1">
    <citation type="submission" date="2022-07" db="EMBL/GenBank/DDBJ databases">
        <title>Genome Sequence of Agrocybe chaxingu.</title>
        <authorList>
            <person name="Buettner E."/>
        </authorList>
    </citation>
    <scope>NUCLEOTIDE SEQUENCE</scope>
    <source>
        <strain evidence="6">MP-N11</strain>
    </source>
</reference>
<dbReference type="Gene3D" id="6.20.50.20">
    <property type="match status" value="1"/>
</dbReference>
<organism evidence="6 7">
    <name type="scientific">Agrocybe chaxingu</name>
    <dbReference type="NCBI Taxonomy" id="84603"/>
    <lineage>
        <taxon>Eukaryota</taxon>
        <taxon>Fungi</taxon>
        <taxon>Dikarya</taxon>
        <taxon>Basidiomycota</taxon>
        <taxon>Agaricomycotina</taxon>
        <taxon>Agaricomycetes</taxon>
        <taxon>Agaricomycetidae</taxon>
        <taxon>Agaricales</taxon>
        <taxon>Agaricineae</taxon>
        <taxon>Strophariaceae</taxon>
        <taxon>Agrocybe</taxon>
    </lineage>
</organism>
<feature type="compositionally biased region" description="Basic and acidic residues" evidence="5">
    <location>
        <begin position="45"/>
        <end position="54"/>
    </location>
</feature>
<feature type="region of interest" description="Disordered" evidence="5">
    <location>
        <begin position="183"/>
        <end position="205"/>
    </location>
</feature>
<keyword evidence="2" id="KW-0479">Metal-binding</keyword>
<dbReference type="InterPro" id="IPR007175">
    <property type="entry name" value="Rpr2/Snm1/Rpp21"/>
</dbReference>
<dbReference type="AlphaFoldDB" id="A0A9W8JSW7"/>
<dbReference type="Proteomes" id="UP001148786">
    <property type="component" value="Unassembled WGS sequence"/>
</dbReference>
<comment type="similarity">
    <text evidence="4">Belongs to the eukaryotic/archaeal RNase P protein component 4 family.</text>
</comment>
<keyword evidence="7" id="KW-1185">Reference proteome</keyword>
<gene>
    <name evidence="6" type="ORF">NLJ89_g11163</name>
</gene>
<comment type="caution">
    <text evidence="6">The sequence shown here is derived from an EMBL/GenBank/DDBJ whole genome shotgun (WGS) entry which is preliminary data.</text>
</comment>
<accession>A0A9W8JSW7</accession>
<dbReference type="Pfam" id="PF04032">
    <property type="entry name" value="Rpr2"/>
    <property type="match status" value="1"/>
</dbReference>
<dbReference type="OrthoDB" id="128536at2759"/>
<dbReference type="PANTHER" id="PTHR14742">
    <property type="entry name" value="RIBONUCLEASE P SUBUNIT P21"/>
    <property type="match status" value="1"/>
</dbReference>
<feature type="compositionally biased region" description="Polar residues" evidence="5">
    <location>
        <begin position="58"/>
        <end position="67"/>
    </location>
</feature>
<evidence type="ECO:0000256" key="3">
    <source>
        <dbReference type="ARBA" id="ARBA00022833"/>
    </source>
</evidence>
<evidence type="ECO:0000256" key="1">
    <source>
        <dbReference type="ARBA" id="ARBA00022694"/>
    </source>
</evidence>
<evidence type="ECO:0000313" key="6">
    <source>
        <dbReference type="EMBL" id="KAJ3492780.1"/>
    </source>
</evidence>
<feature type="region of interest" description="Disordered" evidence="5">
    <location>
        <begin position="45"/>
        <end position="92"/>
    </location>
</feature>
<evidence type="ECO:0000256" key="4">
    <source>
        <dbReference type="ARBA" id="ARBA00038402"/>
    </source>
</evidence>
<dbReference type="GO" id="GO:0046872">
    <property type="term" value="F:metal ion binding"/>
    <property type="evidence" value="ECO:0007669"/>
    <property type="project" value="UniProtKB-KW"/>
</dbReference>
<keyword evidence="3" id="KW-0862">Zinc</keyword>
<proteinExistence type="inferred from homology"/>
<protein>
    <submittedName>
        <fullName evidence="6">Uncharacterized protein</fullName>
    </submittedName>
</protein>
<name>A0A9W8JSW7_9AGAR</name>
<evidence type="ECO:0000256" key="2">
    <source>
        <dbReference type="ARBA" id="ARBA00022723"/>
    </source>
</evidence>
<dbReference type="PANTHER" id="PTHR14742:SF0">
    <property type="entry name" value="RIBONUCLEASE P PROTEIN SUBUNIT P21"/>
    <property type="match status" value="1"/>
</dbReference>
<evidence type="ECO:0000313" key="7">
    <source>
        <dbReference type="Proteomes" id="UP001148786"/>
    </source>
</evidence>
<sequence length="235" mass="25870">MAKKQKEETVNLNATPNRDIIQRLNFLYQASVYLQLIFAAHEDRSCKGKERETDAENDGTSMRTNQDSTATTAESTKSRKKSKKARRLADKQTAGDLARSYIRCLHVQHRDPSLKRSLCSNCNNTLVPGSSATVRVKKLPSHGHAMVYTCLHCKTTKRIPSPLTCIESATPQIDTATMKSSTARQPGLVSEFRGGKRNSARLPPLSARTDAGHAVFRGGEELVIDQEVGTGLAFI</sequence>
<dbReference type="EMBL" id="JANKHO010002385">
    <property type="protein sequence ID" value="KAJ3492780.1"/>
    <property type="molecule type" value="Genomic_DNA"/>
</dbReference>
<evidence type="ECO:0000256" key="5">
    <source>
        <dbReference type="SAM" id="MobiDB-lite"/>
    </source>
</evidence>
<dbReference type="GO" id="GO:0005655">
    <property type="term" value="C:nucleolar ribonuclease P complex"/>
    <property type="evidence" value="ECO:0007669"/>
    <property type="project" value="TreeGrafter"/>
</dbReference>
<keyword evidence="1" id="KW-0819">tRNA processing</keyword>